<keyword evidence="4 11" id="KW-0436">Ligase</keyword>
<evidence type="ECO:0000256" key="7">
    <source>
        <dbReference type="ARBA" id="ARBA00022917"/>
    </source>
</evidence>
<dbReference type="GO" id="GO:0005524">
    <property type="term" value="F:ATP binding"/>
    <property type="evidence" value="ECO:0007669"/>
    <property type="project" value="UniProtKB-KW"/>
</dbReference>
<dbReference type="InterPro" id="IPR049940">
    <property type="entry name" value="GluQ/Sye"/>
</dbReference>
<keyword evidence="7 11" id="KW-0648">Protein biosynthesis</keyword>
<dbReference type="FunFam" id="3.40.50.620:FF:000045">
    <property type="entry name" value="Glutamate--tRNA ligase, mitochondrial"/>
    <property type="match status" value="1"/>
</dbReference>
<dbReference type="PRINTS" id="PR00987">
    <property type="entry name" value="TRNASYNTHGLU"/>
</dbReference>
<keyword evidence="6 11" id="KW-0067">ATP-binding</keyword>
<evidence type="ECO:0000256" key="3">
    <source>
        <dbReference type="ARBA" id="ARBA00012835"/>
    </source>
</evidence>
<dbReference type="NCBIfam" id="TIGR00464">
    <property type="entry name" value="gltX_bact"/>
    <property type="match status" value="1"/>
</dbReference>
<comment type="similarity">
    <text evidence="2">Belongs to the class-I aminoacyl-tRNA synthetase family. Glutamate--tRNA ligase type 1 subfamily.</text>
</comment>
<dbReference type="PANTHER" id="PTHR43311">
    <property type="entry name" value="GLUTAMATE--TRNA LIGASE"/>
    <property type="match status" value="1"/>
</dbReference>
<dbReference type="CDD" id="cd00808">
    <property type="entry name" value="GluRS_core"/>
    <property type="match status" value="1"/>
</dbReference>
<dbReference type="Proteomes" id="UP000053259">
    <property type="component" value="Unassembled WGS sequence"/>
</dbReference>
<evidence type="ECO:0000256" key="4">
    <source>
        <dbReference type="ARBA" id="ARBA00022598"/>
    </source>
</evidence>
<dbReference type="InterPro" id="IPR020058">
    <property type="entry name" value="Glu/Gln-tRNA-synth_Ib_cat-dom"/>
</dbReference>
<evidence type="ECO:0000256" key="6">
    <source>
        <dbReference type="ARBA" id="ARBA00022840"/>
    </source>
</evidence>
<proteinExistence type="inferred from homology"/>
<organism evidence="14 15">
    <name type="scientific">Verruconis gallopava</name>
    <dbReference type="NCBI Taxonomy" id="253628"/>
    <lineage>
        <taxon>Eukaryota</taxon>
        <taxon>Fungi</taxon>
        <taxon>Dikarya</taxon>
        <taxon>Ascomycota</taxon>
        <taxon>Pezizomycotina</taxon>
        <taxon>Dothideomycetes</taxon>
        <taxon>Pleosporomycetidae</taxon>
        <taxon>Venturiales</taxon>
        <taxon>Sympoventuriaceae</taxon>
        <taxon>Verruconis</taxon>
    </lineage>
</organism>
<dbReference type="GeneID" id="27313352"/>
<evidence type="ECO:0000259" key="12">
    <source>
        <dbReference type="Pfam" id="PF00749"/>
    </source>
</evidence>
<dbReference type="RefSeq" id="XP_016213496.1">
    <property type="nucleotide sequence ID" value="XM_016358877.1"/>
</dbReference>
<evidence type="ECO:0000313" key="14">
    <source>
        <dbReference type="EMBL" id="KIW03627.1"/>
    </source>
</evidence>
<name>A0A0D1YSM4_9PEZI</name>
<dbReference type="InterPro" id="IPR020751">
    <property type="entry name" value="aa-tRNA-synth_I_codon-bd_sub2"/>
</dbReference>
<dbReference type="VEuPathDB" id="FungiDB:PV09_05379"/>
<dbReference type="EC" id="6.1.1.17" evidence="3"/>
<dbReference type="InterPro" id="IPR004527">
    <property type="entry name" value="Glu-tRNA-ligase_bac/mito"/>
</dbReference>
<dbReference type="InterPro" id="IPR045462">
    <property type="entry name" value="aa-tRNA-synth_I_cd-bd"/>
</dbReference>
<keyword evidence="5 11" id="KW-0547">Nucleotide-binding</keyword>
<evidence type="ECO:0000256" key="2">
    <source>
        <dbReference type="ARBA" id="ARBA00007894"/>
    </source>
</evidence>
<dbReference type="InterPro" id="IPR008925">
    <property type="entry name" value="aa_tRNA-synth_I_cd-bd_sf"/>
</dbReference>
<dbReference type="SUPFAM" id="SSF52374">
    <property type="entry name" value="Nucleotidylyl transferase"/>
    <property type="match status" value="1"/>
</dbReference>
<dbReference type="SUPFAM" id="SSF48163">
    <property type="entry name" value="An anticodon-binding domain of class I aminoacyl-tRNA synthetases"/>
    <property type="match status" value="1"/>
</dbReference>
<keyword evidence="15" id="KW-1185">Reference proteome</keyword>
<dbReference type="STRING" id="253628.A0A0D1YSM4"/>
<evidence type="ECO:0000313" key="15">
    <source>
        <dbReference type="Proteomes" id="UP000053259"/>
    </source>
</evidence>
<dbReference type="GO" id="GO:0005739">
    <property type="term" value="C:mitochondrion"/>
    <property type="evidence" value="ECO:0007669"/>
    <property type="project" value="UniProtKB-SubCell"/>
</dbReference>
<evidence type="ECO:0000256" key="1">
    <source>
        <dbReference type="ARBA" id="ARBA00004173"/>
    </source>
</evidence>
<dbReference type="OrthoDB" id="428822at2759"/>
<evidence type="ECO:0000259" key="13">
    <source>
        <dbReference type="Pfam" id="PF19269"/>
    </source>
</evidence>
<dbReference type="AlphaFoldDB" id="A0A0D1YSM4"/>
<evidence type="ECO:0000256" key="11">
    <source>
        <dbReference type="RuleBase" id="RU363037"/>
    </source>
</evidence>
<dbReference type="Gene3D" id="3.40.50.620">
    <property type="entry name" value="HUPs"/>
    <property type="match status" value="1"/>
</dbReference>
<evidence type="ECO:0000256" key="10">
    <source>
        <dbReference type="ARBA" id="ARBA00072917"/>
    </source>
</evidence>
<dbReference type="HAMAP" id="MF_00022">
    <property type="entry name" value="Glu_tRNA_synth_type1"/>
    <property type="match status" value="1"/>
</dbReference>
<protein>
    <recommendedName>
        <fullName evidence="10">Glutamate--tRNA ligase, mitochondrial</fullName>
        <ecNumber evidence="3">6.1.1.17</ecNumber>
    </recommendedName>
    <alternativeName>
        <fullName evidence="9">Glutamyl-tRNA synthetase</fullName>
    </alternativeName>
</protein>
<reference evidence="14 15" key="1">
    <citation type="submission" date="2015-01" db="EMBL/GenBank/DDBJ databases">
        <title>The Genome Sequence of Ochroconis gallopava CBS43764.</title>
        <authorList>
            <consortium name="The Broad Institute Genomics Platform"/>
            <person name="Cuomo C."/>
            <person name="de Hoog S."/>
            <person name="Gorbushina A."/>
            <person name="Stielow B."/>
            <person name="Teixiera M."/>
            <person name="Abouelleil A."/>
            <person name="Chapman S.B."/>
            <person name="Priest M."/>
            <person name="Young S.K."/>
            <person name="Wortman J."/>
            <person name="Nusbaum C."/>
            <person name="Birren B."/>
        </authorList>
    </citation>
    <scope>NUCLEOTIDE SEQUENCE [LARGE SCALE GENOMIC DNA]</scope>
    <source>
        <strain evidence="14 15">CBS 43764</strain>
    </source>
</reference>
<dbReference type="GO" id="GO:0008270">
    <property type="term" value="F:zinc ion binding"/>
    <property type="evidence" value="ECO:0007669"/>
    <property type="project" value="InterPro"/>
</dbReference>
<dbReference type="GO" id="GO:0004818">
    <property type="term" value="F:glutamate-tRNA ligase activity"/>
    <property type="evidence" value="ECO:0007669"/>
    <property type="project" value="UniProtKB-EC"/>
</dbReference>
<feature type="domain" description="Glutamyl/glutaminyl-tRNA synthetase class Ib catalytic" evidence="12">
    <location>
        <begin position="42"/>
        <end position="355"/>
    </location>
</feature>
<dbReference type="Pfam" id="PF19269">
    <property type="entry name" value="Anticodon_2"/>
    <property type="match status" value="1"/>
</dbReference>
<dbReference type="Gene3D" id="1.10.10.350">
    <property type="match status" value="1"/>
</dbReference>
<dbReference type="PANTHER" id="PTHR43311:SF2">
    <property type="entry name" value="GLUTAMATE--TRNA LIGASE, MITOCHONDRIAL-RELATED"/>
    <property type="match status" value="1"/>
</dbReference>
<dbReference type="Pfam" id="PF00749">
    <property type="entry name" value="tRNA-synt_1c"/>
    <property type="match status" value="1"/>
</dbReference>
<keyword evidence="8 11" id="KW-0030">Aminoacyl-tRNA synthetase</keyword>
<evidence type="ECO:0000256" key="8">
    <source>
        <dbReference type="ARBA" id="ARBA00023146"/>
    </source>
</evidence>
<dbReference type="InterPro" id="IPR014729">
    <property type="entry name" value="Rossmann-like_a/b/a_fold"/>
</dbReference>
<dbReference type="GO" id="GO:0000049">
    <property type="term" value="F:tRNA binding"/>
    <property type="evidence" value="ECO:0007669"/>
    <property type="project" value="InterPro"/>
</dbReference>
<comment type="subcellular location">
    <subcellularLocation>
        <location evidence="1">Mitochondrion</location>
    </subcellularLocation>
</comment>
<gene>
    <name evidence="14" type="ORF">PV09_05379</name>
</gene>
<sequence length="570" mass="64681">MSTQLFNAGYICRHCRTRIARQNHRFASSEARRRATIPDGPVRTRFAPSPTGYLHFGSIRTALFNYLIAKRTNGKFLLRIEDTDQKRTIQGAEERILNDLRWLGLRWDEGPEVGGPYGPYRQSERSALYKAHSEELIESGHAYRCFCSAETLQKKGQQRSQSGLATMYDRTCYHLSAEESKARVAYGEKYTVRLRAPEKPVAYNDIVGGPYIMSEMAARRAAAQGVYDDFILIKQDGLPTYHFANVVDDHHMKITHVIRGVEWQISTPKHLNLYDAFGWVAPSFGHIGLLLNEDGTKMSKRDKTFDLHMFKKDGVLPEALINFLALFGWSHAQRSDYMSLKDLEHNFDLNLSNTNPTVSLAKLWFLAPKHAMKRVENGGEALDEMLDNFCSAVQTVMAEEFAEREKLEEGLNPSAHRGYVKRVLIADAKNYVSAVDFARTHSYFFLKSPVISETIAERKAKAVREALCSSLNSAFRDGSVDKRLLPAPDETNEYLQDLYSKATDDAIKAVTQTQSETGERIKKKEFWQILRVLLTGGQKGPSLVETMEILGLERVIERLSSQPNYEDNVS</sequence>
<accession>A0A0D1YSM4</accession>
<evidence type="ECO:0000256" key="9">
    <source>
        <dbReference type="ARBA" id="ARBA00030865"/>
    </source>
</evidence>
<dbReference type="GO" id="GO:0006424">
    <property type="term" value="P:glutamyl-tRNA aminoacylation"/>
    <property type="evidence" value="ECO:0007669"/>
    <property type="project" value="InterPro"/>
</dbReference>
<dbReference type="InParanoid" id="A0A0D1YSM4"/>
<evidence type="ECO:0000256" key="5">
    <source>
        <dbReference type="ARBA" id="ARBA00022741"/>
    </source>
</evidence>
<dbReference type="FunCoup" id="A0A0D1YSM4">
    <property type="interactions" value="684"/>
</dbReference>
<dbReference type="InterPro" id="IPR033910">
    <property type="entry name" value="GluRS_core"/>
</dbReference>
<feature type="domain" description="Aminoacyl-tRNA synthetase class I anticodon-binding" evidence="13">
    <location>
        <begin position="497"/>
        <end position="560"/>
    </location>
</feature>
<dbReference type="InterPro" id="IPR000924">
    <property type="entry name" value="Glu/Gln-tRNA-synth"/>
</dbReference>
<dbReference type="HOGENOM" id="CLU_015768_6_3_1"/>
<dbReference type="EMBL" id="KN847544">
    <property type="protein sequence ID" value="KIW03627.1"/>
    <property type="molecule type" value="Genomic_DNA"/>
</dbReference>